<dbReference type="InterPro" id="IPR005467">
    <property type="entry name" value="His_kinase_dom"/>
</dbReference>
<dbReference type="GO" id="GO:0005524">
    <property type="term" value="F:ATP binding"/>
    <property type="evidence" value="ECO:0007669"/>
    <property type="project" value="UniProtKB-KW"/>
</dbReference>
<dbReference type="Proteomes" id="UP000198619">
    <property type="component" value="Unassembled WGS sequence"/>
</dbReference>
<dbReference type="PROSITE" id="PS50112">
    <property type="entry name" value="PAS"/>
    <property type="match status" value="2"/>
</dbReference>
<dbReference type="PRINTS" id="PR00344">
    <property type="entry name" value="BCTRLSENSOR"/>
</dbReference>
<dbReference type="SMART" id="SM00387">
    <property type="entry name" value="HATPase_c"/>
    <property type="match status" value="1"/>
</dbReference>
<evidence type="ECO:0000256" key="6">
    <source>
        <dbReference type="ARBA" id="ARBA00022777"/>
    </source>
</evidence>
<keyword evidence="6" id="KW-0418">Kinase</keyword>
<dbReference type="CDD" id="cd00130">
    <property type="entry name" value="PAS"/>
    <property type="match status" value="1"/>
</dbReference>
<feature type="domain" description="Histidine kinase" evidence="9">
    <location>
        <begin position="431"/>
        <end position="650"/>
    </location>
</feature>
<dbReference type="SMART" id="SM00091">
    <property type="entry name" value="PAS"/>
    <property type="match status" value="2"/>
</dbReference>
<evidence type="ECO:0000259" key="10">
    <source>
        <dbReference type="PROSITE" id="PS50112"/>
    </source>
</evidence>
<dbReference type="Pfam" id="PF02518">
    <property type="entry name" value="HATPase_c"/>
    <property type="match status" value="1"/>
</dbReference>
<dbReference type="InterPro" id="IPR003594">
    <property type="entry name" value="HATPase_dom"/>
</dbReference>
<dbReference type="AlphaFoldDB" id="A0A1I0ZCJ4"/>
<evidence type="ECO:0000256" key="3">
    <source>
        <dbReference type="ARBA" id="ARBA00022553"/>
    </source>
</evidence>
<dbReference type="InterPro" id="IPR035965">
    <property type="entry name" value="PAS-like_dom_sf"/>
</dbReference>
<dbReference type="PANTHER" id="PTHR43047">
    <property type="entry name" value="TWO-COMPONENT HISTIDINE PROTEIN KINASE"/>
    <property type="match status" value="1"/>
</dbReference>
<dbReference type="GO" id="GO:0005886">
    <property type="term" value="C:plasma membrane"/>
    <property type="evidence" value="ECO:0007669"/>
    <property type="project" value="TreeGrafter"/>
</dbReference>
<keyword evidence="3" id="KW-0597">Phosphoprotein</keyword>
<keyword evidence="13" id="KW-1185">Reference proteome</keyword>
<reference evidence="12 13" key="1">
    <citation type="submission" date="2016-10" db="EMBL/GenBank/DDBJ databases">
        <authorList>
            <person name="de Groot N.N."/>
        </authorList>
    </citation>
    <scope>NUCLEOTIDE SEQUENCE [LARGE SCALE GENOMIC DNA]</scope>
    <source>
        <strain evidence="12 13">DSM 12271</strain>
    </source>
</reference>
<feature type="domain" description="PAS" evidence="10">
    <location>
        <begin position="154"/>
        <end position="204"/>
    </location>
</feature>
<dbReference type="GO" id="GO:0000155">
    <property type="term" value="F:phosphorelay sensor kinase activity"/>
    <property type="evidence" value="ECO:0007669"/>
    <property type="project" value="InterPro"/>
</dbReference>
<evidence type="ECO:0000256" key="2">
    <source>
        <dbReference type="ARBA" id="ARBA00012438"/>
    </source>
</evidence>
<dbReference type="SUPFAM" id="SSF47384">
    <property type="entry name" value="Homodimeric domain of signal transducing histidine kinase"/>
    <property type="match status" value="1"/>
</dbReference>
<evidence type="ECO:0000313" key="12">
    <source>
        <dbReference type="EMBL" id="SFB23087.1"/>
    </source>
</evidence>
<evidence type="ECO:0000256" key="7">
    <source>
        <dbReference type="ARBA" id="ARBA00022840"/>
    </source>
</evidence>
<keyword evidence="7" id="KW-0067">ATP-binding</keyword>
<dbReference type="CDD" id="cd00082">
    <property type="entry name" value="HisKA"/>
    <property type="match status" value="1"/>
</dbReference>
<evidence type="ECO:0000313" key="13">
    <source>
        <dbReference type="Proteomes" id="UP000198619"/>
    </source>
</evidence>
<dbReference type="EC" id="2.7.13.3" evidence="2"/>
<dbReference type="InterPro" id="IPR000014">
    <property type="entry name" value="PAS"/>
</dbReference>
<keyword evidence="4" id="KW-0808">Transferase</keyword>
<comment type="catalytic activity">
    <reaction evidence="1">
        <text>ATP + protein L-histidine = ADP + protein N-phospho-L-histidine.</text>
        <dbReference type="EC" id="2.7.13.3"/>
    </reaction>
</comment>
<dbReference type="Pfam" id="PF00512">
    <property type="entry name" value="HisKA"/>
    <property type="match status" value="1"/>
</dbReference>
<evidence type="ECO:0000256" key="1">
    <source>
        <dbReference type="ARBA" id="ARBA00000085"/>
    </source>
</evidence>
<dbReference type="Gene3D" id="1.10.287.130">
    <property type="match status" value="1"/>
</dbReference>
<evidence type="ECO:0000256" key="4">
    <source>
        <dbReference type="ARBA" id="ARBA00022679"/>
    </source>
</evidence>
<accession>A0A1I0ZCJ4</accession>
<dbReference type="PANTHER" id="PTHR43047:SF72">
    <property type="entry name" value="OSMOSENSING HISTIDINE PROTEIN KINASE SLN1"/>
    <property type="match status" value="1"/>
</dbReference>
<dbReference type="PROSITE" id="PS50109">
    <property type="entry name" value="HIS_KIN"/>
    <property type="match status" value="1"/>
</dbReference>
<dbReference type="Gene3D" id="3.30.450.20">
    <property type="entry name" value="PAS domain"/>
    <property type="match status" value="3"/>
</dbReference>
<keyword evidence="8" id="KW-0902">Two-component regulatory system</keyword>
<evidence type="ECO:0000256" key="5">
    <source>
        <dbReference type="ARBA" id="ARBA00022741"/>
    </source>
</evidence>
<evidence type="ECO:0000259" key="11">
    <source>
        <dbReference type="PROSITE" id="PS50113"/>
    </source>
</evidence>
<dbReference type="InterPro" id="IPR000700">
    <property type="entry name" value="PAS-assoc_C"/>
</dbReference>
<dbReference type="Pfam" id="PF13426">
    <property type="entry name" value="PAS_9"/>
    <property type="match status" value="1"/>
</dbReference>
<dbReference type="InterPro" id="IPR036097">
    <property type="entry name" value="HisK_dim/P_sf"/>
</dbReference>
<dbReference type="STRING" id="84698.SAMN04488528_101943"/>
<dbReference type="Gene3D" id="3.30.565.10">
    <property type="entry name" value="Histidine kinase-like ATPase, C-terminal domain"/>
    <property type="match status" value="1"/>
</dbReference>
<evidence type="ECO:0000259" key="9">
    <source>
        <dbReference type="PROSITE" id="PS50109"/>
    </source>
</evidence>
<dbReference type="FunFam" id="3.30.565.10:FF:000037">
    <property type="entry name" value="Hybrid sensor histidine kinase/response regulator"/>
    <property type="match status" value="1"/>
</dbReference>
<proteinExistence type="predicted"/>
<name>A0A1I0ZCJ4_9CLOT</name>
<feature type="domain" description="PAS" evidence="10">
    <location>
        <begin position="1"/>
        <end position="76"/>
    </location>
</feature>
<dbReference type="CDD" id="cd16922">
    <property type="entry name" value="HATPase_EvgS-ArcB-TorS-like"/>
    <property type="match status" value="1"/>
</dbReference>
<dbReference type="Pfam" id="PF13188">
    <property type="entry name" value="PAS_8"/>
    <property type="match status" value="1"/>
</dbReference>
<dbReference type="EMBL" id="FOKI01000019">
    <property type="protein sequence ID" value="SFB23087.1"/>
    <property type="molecule type" value="Genomic_DNA"/>
</dbReference>
<dbReference type="NCBIfam" id="TIGR00229">
    <property type="entry name" value="sensory_box"/>
    <property type="match status" value="1"/>
</dbReference>
<feature type="domain" description="PAC" evidence="11">
    <location>
        <begin position="233"/>
        <end position="286"/>
    </location>
</feature>
<dbReference type="SMART" id="SM00388">
    <property type="entry name" value="HisKA"/>
    <property type="match status" value="1"/>
</dbReference>
<organism evidence="12 13">
    <name type="scientific">Clostridium frigidicarnis</name>
    <dbReference type="NCBI Taxonomy" id="84698"/>
    <lineage>
        <taxon>Bacteria</taxon>
        <taxon>Bacillati</taxon>
        <taxon>Bacillota</taxon>
        <taxon>Clostridia</taxon>
        <taxon>Eubacteriales</taxon>
        <taxon>Clostridiaceae</taxon>
        <taxon>Clostridium</taxon>
    </lineage>
</organism>
<dbReference type="SUPFAM" id="SSF55785">
    <property type="entry name" value="PYP-like sensor domain (PAS domain)"/>
    <property type="match status" value="3"/>
</dbReference>
<dbReference type="GO" id="GO:0009927">
    <property type="term" value="F:histidine phosphotransfer kinase activity"/>
    <property type="evidence" value="ECO:0007669"/>
    <property type="project" value="TreeGrafter"/>
</dbReference>
<protein>
    <recommendedName>
        <fullName evidence="2">histidine kinase</fullName>
        <ecNumber evidence="2">2.7.13.3</ecNumber>
    </recommendedName>
</protein>
<keyword evidence="5" id="KW-0547">Nucleotide-binding</keyword>
<evidence type="ECO:0000256" key="8">
    <source>
        <dbReference type="ARBA" id="ARBA00023012"/>
    </source>
</evidence>
<dbReference type="SUPFAM" id="SSF55874">
    <property type="entry name" value="ATPase domain of HSP90 chaperone/DNA topoisomerase II/histidine kinase"/>
    <property type="match status" value="1"/>
</dbReference>
<dbReference type="InterPro" id="IPR003661">
    <property type="entry name" value="HisK_dim/P_dom"/>
</dbReference>
<gene>
    <name evidence="12" type="ORF">SAMN04488528_101943</name>
</gene>
<dbReference type="PROSITE" id="PS50113">
    <property type="entry name" value="PAC"/>
    <property type="match status" value="1"/>
</dbReference>
<dbReference type="InterPro" id="IPR036890">
    <property type="entry name" value="HATPase_C_sf"/>
</dbReference>
<sequence length="677" mass="78265">MAKSIIETINFSVIITNEKGTIMDVNNSTCRYFDTDRDEALGKDFSIFLTEVGLTMENGESLIEEYGFLHEELDKDILILKRVVNGYEENLYKMKILPLKENCKGFLVYITDVTDTYSSSYKLNEAREKYEKMFVELKSKTHIIDVLKSREKQHLLHLTHVIKNISEGLWVLDSNCNVIFHNKAFYEIMGVTPMEVRNLNRFYEDYVLRDKYGENVTIEQYLNIYVKKYVQLKNYVFERINKMTGEVKYVEINSTPVFDWDRNMIYTITTIKDITYMKLHEKELEDKTRFVKNVINTLDIPVAVMEYPSLNIILYNRTFEKVVSLMERDTPLKVSIKNASILDLIGEHEKDDVIEIINKCIKYEKEYIVNTYKARYADGDERIYKIKFRPYLSVSDEVTRVHLHALDITEEVRHNEELERVNLLKDEFFTLTSHELRTPLNIISSSLQLANSIYAKEITPNMAKIISRISQNCGRLLKLINNILDLSKAEAGFITLNNSKFELISTTEEIVTLTNSYATAKGLNLIFDTNEEEIFVCLDKDKYEKILLNLLSNAVKFTPEGKNIFVDLHINENIISLTVRDEGIGIPKEKINYIFDKFAQINSSLSRRAEGTGLGLSLVKSLVDLMGGTISVNSKENKGSEFVIEFKTEDTITDCIESDDSLTGVKDKIKIEFSDLS</sequence>
<dbReference type="InterPro" id="IPR004358">
    <property type="entry name" value="Sig_transdc_His_kin-like_C"/>
</dbReference>